<evidence type="ECO:0000313" key="2">
    <source>
        <dbReference type="Proteomes" id="UP000000768"/>
    </source>
</evidence>
<protein>
    <submittedName>
        <fullName evidence="1">Uncharacterized protein</fullName>
    </submittedName>
</protein>
<dbReference type="AlphaFoldDB" id="A0A1B6PLU0"/>
<evidence type="ECO:0000313" key="1">
    <source>
        <dbReference type="EMBL" id="KXG26635.1"/>
    </source>
</evidence>
<dbReference type="InParanoid" id="A0A1B6PLU0"/>
<dbReference type="EMBL" id="CM000765">
    <property type="protein sequence ID" value="KXG26635.1"/>
    <property type="molecule type" value="Genomic_DNA"/>
</dbReference>
<organism evidence="1 2">
    <name type="scientific">Sorghum bicolor</name>
    <name type="common">Sorghum</name>
    <name type="synonym">Sorghum vulgare</name>
    <dbReference type="NCBI Taxonomy" id="4558"/>
    <lineage>
        <taxon>Eukaryota</taxon>
        <taxon>Viridiplantae</taxon>
        <taxon>Streptophyta</taxon>
        <taxon>Embryophyta</taxon>
        <taxon>Tracheophyta</taxon>
        <taxon>Spermatophyta</taxon>
        <taxon>Magnoliopsida</taxon>
        <taxon>Liliopsida</taxon>
        <taxon>Poales</taxon>
        <taxon>Poaceae</taxon>
        <taxon>PACMAD clade</taxon>
        <taxon>Panicoideae</taxon>
        <taxon>Andropogonodae</taxon>
        <taxon>Andropogoneae</taxon>
        <taxon>Sorghinae</taxon>
        <taxon>Sorghum</taxon>
    </lineage>
</organism>
<dbReference type="Gramene" id="KXG26635">
    <property type="protein sequence ID" value="KXG26635"/>
    <property type="gene ID" value="SORBI_3006G134300"/>
</dbReference>
<name>A0A1B6PLU0_SORBI</name>
<gene>
    <name evidence="1" type="ORF">SORBI_3006G134300</name>
</gene>
<sequence length="56" mass="6475">MFQILASNPLRYSNLTMTYQLLTKFHEATQLNQTLLTGEHSIENNINVNDPLNLQK</sequence>
<accession>A0A1B6PLU0</accession>
<reference evidence="1 2" key="1">
    <citation type="journal article" date="2009" name="Nature">
        <title>The Sorghum bicolor genome and the diversification of grasses.</title>
        <authorList>
            <person name="Paterson A.H."/>
            <person name="Bowers J.E."/>
            <person name="Bruggmann R."/>
            <person name="Dubchak I."/>
            <person name="Grimwood J."/>
            <person name="Gundlach H."/>
            <person name="Haberer G."/>
            <person name="Hellsten U."/>
            <person name="Mitros T."/>
            <person name="Poliakov A."/>
            <person name="Schmutz J."/>
            <person name="Spannagl M."/>
            <person name="Tang H."/>
            <person name="Wang X."/>
            <person name="Wicker T."/>
            <person name="Bharti A.K."/>
            <person name="Chapman J."/>
            <person name="Feltus F.A."/>
            <person name="Gowik U."/>
            <person name="Grigoriev I.V."/>
            <person name="Lyons E."/>
            <person name="Maher C.A."/>
            <person name="Martis M."/>
            <person name="Narechania A."/>
            <person name="Otillar R.P."/>
            <person name="Penning B.W."/>
            <person name="Salamov A.A."/>
            <person name="Wang Y."/>
            <person name="Zhang L."/>
            <person name="Carpita N.C."/>
            <person name="Freeling M."/>
            <person name="Gingle A.R."/>
            <person name="Hash C.T."/>
            <person name="Keller B."/>
            <person name="Klein P."/>
            <person name="Kresovich S."/>
            <person name="McCann M.C."/>
            <person name="Ming R."/>
            <person name="Peterson D.G."/>
            <person name="Mehboob-ur-Rahman"/>
            <person name="Ware D."/>
            <person name="Westhoff P."/>
            <person name="Mayer K.F."/>
            <person name="Messing J."/>
            <person name="Rokhsar D.S."/>
        </authorList>
    </citation>
    <scope>NUCLEOTIDE SEQUENCE [LARGE SCALE GENOMIC DNA]</scope>
    <source>
        <strain evidence="2">cv. BTx623</strain>
    </source>
</reference>
<reference evidence="2" key="2">
    <citation type="journal article" date="2018" name="Plant J.">
        <title>The Sorghum bicolor reference genome: improved assembly, gene annotations, a transcriptome atlas, and signatures of genome organization.</title>
        <authorList>
            <person name="McCormick R.F."/>
            <person name="Truong S.K."/>
            <person name="Sreedasyam A."/>
            <person name="Jenkins J."/>
            <person name="Shu S."/>
            <person name="Sims D."/>
            <person name="Kennedy M."/>
            <person name="Amirebrahimi M."/>
            <person name="Weers B.D."/>
            <person name="McKinley B."/>
            <person name="Mattison A."/>
            <person name="Morishige D.T."/>
            <person name="Grimwood J."/>
            <person name="Schmutz J."/>
            <person name="Mullet J.E."/>
        </authorList>
    </citation>
    <scope>NUCLEOTIDE SEQUENCE [LARGE SCALE GENOMIC DNA]</scope>
    <source>
        <strain evidence="2">cv. BTx623</strain>
    </source>
</reference>
<dbReference type="Proteomes" id="UP000000768">
    <property type="component" value="Chromosome 6"/>
</dbReference>
<keyword evidence="2" id="KW-1185">Reference proteome</keyword>
<proteinExistence type="predicted"/>